<gene>
    <name evidence="3" type="ORF">NQ317_014102</name>
</gene>
<name>A0ABQ9IUE8_9CUCU</name>
<dbReference type="EMBL" id="JAPWTJ010002502">
    <property type="protein sequence ID" value="KAJ8965914.1"/>
    <property type="molecule type" value="Genomic_DNA"/>
</dbReference>
<dbReference type="PANTHER" id="PTHR10340:SF57">
    <property type="entry name" value="METALLOPHOS DOMAIN-CONTAINING PROTEIN"/>
    <property type="match status" value="1"/>
</dbReference>
<evidence type="ECO:0000313" key="4">
    <source>
        <dbReference type="Proteomes" id="UP001162164"/>
    </source>
</evidence>
<evidence type="ECO:0000256" key="1">
    <source>
        <dbReference type="ARBA" id="ARBA00022801"/>
    </source>
</evidence>
<evidence type="ECO:0008006" key="5">
    <source>
        <dbReference type="Google" id="ProtNLM"/>
    </source>
</evidence>
<evidence type="ECO:0000256" key="2">
    <source>
        <dbReference type="ARBA" id="ARBA00023180"/>
    </source>
</evidence>
<comment type="caution">
    <text evidence="3">The sequence shown here is derived from an EMBL/GenBank/DDBJ whole genome shotgun (WGS) entry which is preliminary data.</text>
</comment>
<organism evidence="3 4">
    <name type="scientific">Molorchus minor</name>
    <dbReference type="NCBI Taxonomy" id="1323400"/>
    <lineage>
        <taxon>Eukaryota</taxon>
        <taxon>Metazoa</taxon>
        <taxon>Ecdysozoa</taxon>
        <taxon>Arthropoda</taxon>
        <taxon>Hexapoda</taxon>
        <taxon>Insecta</taxon>
        <taxon>Pterygota</taxon>
        <taxon>Neoptera</taxon>
        <taxon>Endopterygota</taxon>
        <taxon>Coleoptera</taxon>
        <taxon>Polyphaga</taxon>
        <taxon>Cucujiformia</taxon>
        <taxon>Chrysomeloidea</taxon>
        <taxon>Cerambycidae</taxon>
        <taxon>Lamiinae</taxon>
        <taxon>Monochamini</taxon>
        <taxon>Molorchus</taxon>
    </lineage>
</organism>
<proteinExistence type="predicted"/>
<reference evidence="3" key="1">
    <citation type="journal article" date="2023" name="Insect Mol. Biol.">
        <title>Genome sequencing provides insights into the evolution of gene families encoding plant cell wall-degrading enzymes in longhorned beetles.</title>
        <authorList>
            <person name="Shin N.R."/>
            <person name="Okamura Y."/>
            <person name="Kirsch R."/>
            <person name="Pauchet Y."/>
        </authorList>
    </citation>
    <scope>NUCLEOTIDE SEQUENCE</scope>
    <source>
        <strain evidence="3">MMC_N1</strain>
    </source>
</reference>
<dbReference type="Proteomes" id="UP001162164">
    <property type="component" value="Unassembled WGS sequence"/>
</dbReference>
<protein>
    <recommendedName>
        <fullName evidence="5">Calcineurin-like phosphoesterase domain-containing protein</fullName>
    </recommendedName>
</protein>
<evidence type="ECO:0000313" key="3">
    <source>
        <dbReference type="EMBL" id="KAJ8965914.1"/>
    </source>
</evidence>
<keyword evidence="2" id="KW-0325">Glycoprotein</keyword>
<accession>A0ABQ9IUE8</accession>
<keyword evidence="4" id="KW-1185">Reference proteome</keyword>
<dbReference type="PANTHER" id="PTHR10340">
    <property type="entry name" value="SPHINGOMYELIN PHOSPHODIESTERASE"/>
    <property type="match status" value="1"/>
</dbReference>
<keyword evidence="1" id="KW-0378">Hydrolase</keyword>
<sequence length="112" mass="12893">MKIPSVNYKPQRQTLKILHLSDFHITPDYEIGGVEDCGGPDIDFVFAPAHQGIEKANLSTQWIYTLLSKLWKSWLPNELQKAEQNKQFVHILMHAPVGNEECIEPWEVSHNL</sequence>